<dbReference type="EMBL" id="JAGPNK010000007">
    <property type="protein sequence ID" value="KAH7318678.1"/>
    <property type="molecule type" value="Genomic_DNA"/>
</dbReference>
<keyword evidence="3" id="KW-1185">Reference proteome</keyword>
<name>A0A8K0SVQ0_9HYPO</name>
<protein>
    <recommendedName>
        <fullName evidence="4">Secreted protein</fullName>
    </recommendedName>
</protein>
<organism evidence="2 3">
    <name type="scientific">Stachybotrys elegans</name>
    <dbReference type="NCBI Taxonomy" id="80388"/>
    <lineage>
        <taxon>Eukaryota</taxon>
        <taxon>Fungi</taxon>
        <taxon>Dikarya</taxon>
        <taxon>Ascomycota</taxon>
        <taxon>Pezizomycotina</taxon>
        <taxon>Sordariomycetes</taxon>
        <taxon>Hypocreomycetidae</taxon>
        <taxon>Hypocreales</taxon>
        <taxon>Stachybotryaceae</taxon>
        <taxon>Stachybotrys</taxon>
    </lineage>
</organism>
<sequence>MTVTSSGMSLQLWLVCLELGPASLSPSGTARHLFMICCEADDLRWDGRGPHWLAGWLAAQHPVKAVSTCMRRMSVSSERDHDLPGAGCRGPGDSTCFRACVVIGWRQRYRQTMNRHLI</sequence>
<accession>A0A8K0SVQ0</accession>
<gene>
    <name evidence="2" type="ORF">B0I35DRAFT_432695</name>
</gene>
<evidence type="ECO:0000256" key="1">
    <source>
        <dbReference type="SAM" id="SignalP"/>
    </source>
</evidence>
<reference evidence="2" key="1">
    <citation type="journal article" date="2021" name="Nat. Commun.">
        <title>Genetic determinants of endophytism in the Arabidopsis root mycobiome.</title>
        <authorList>
            <person name="Mesny F."/>
            <person name="Miyauchi S."/>
            <person name="Thiergart T."/>
            <person name="Pickel B."/>
            <person name="Atanasova L."/>
            <person name="Karlsson M."/>
            <person name="Huettel B."/>
            <person name="Barry K.W."/>
            <person name="Haridas S."/>
            <person name="Chen C."/>
            <person name="Bauer D."/>
            <person name="Andreopoulos W."/>
            <person name="Pangilinan J."/>
            <person name="LaButti K."/>
            <person name="Riley R."/>
            <person name="Lipzen A."/>
            <person name="Clum A."/>
            <person name="Drula E."/>
            <person name="Henrissat B."/>
            <person name="Kohler A."/>
            <person name="Grigoriev I.V."/>
            <person name="Martin F.M."/>
            <person name="Hacquard S."/>
        </authorList>
    </citation>
    <scope>NUCLEOTIDE SEQUENCE</scope>
    <source>
        <strain evidence="2">MPI-CAGE-CH-0235</strain>
    </source>
</reference>
<feature type="signal peptide" evidence="1">
    <location>
        <begin position="1"/>
        <end position="24"/>
    </location>
</feature>
<feature type="chain" id="PRO_5035481938" description="Secreted protein" evidence="1">
    <location>
        <begin position="25"/>
        <end position="118"/>
    </location>
</feature>
<comment type="caution">
    <text evidence="2">The sequence shown here is derived from an EMBL/GenBank/DDBJ whole genome shotgun (WGS) entry which is preliminary data.</text>
</comment>
<keyword evidence="1" id="KW-0732">Signal</keyword>
<evidence type="ECO:0008006" key="4">
    <source>
        <dbReference type="Google" id="ProtNLM"/>
    </source>
</evidence>
<proteinExistence type="predicted"/>
<dbReference type="AlphaFoldDB" id="A0A8K0SVQ0"/>
<evidence type="ECO:0000313" key="3">
    <source>
        <dbReference type="Proteomes" id="UP000813444"/>
    </source>
</evidence>
<evidence type="ECO:0000313" key="2">
    <source>
        <dbReference type="EMBL" id="KAH7318678.1"/>
    </source>
</evidence>
<dbReference type="Proteomes" id="UP000813444">
    <property type="component" value="Unassembled WGS sequence"/>
</dbReference>